<dbReference type="EMBL" id="OZ035823">
    <property type="protein sequence ID" value="CAL1568235.1"/>
    <property type="molecule type" value="Genomic_DNA"/>
</dbReference>
<proteinExistence type="predicted"/>
<organism evidence="2 3">
    <name type="scientific">Knipowitschia caucasica</name>
    <name type="common">Caucasian dwarf goby</name>
    <name type="synonym">Pomatoschistus caucasicus</name>
    <dbReference type="NCBI Taxonomy" id="637954"/>
    <lineage>
        <taxon>Eukaryota</taxon>
        <taxon>Metazoa</taxon>
        <taxon>Chordata</taxon>
        <taxon>Craniata</taxon>
        <taxon>Vertebrata</taxon>
        <taxon>Euteleostomi</taxon>
        <taxon>Actinopterygii</taxon>
        <taxon>Neopterygii</taxon>
        <taxon>Teleostei</taxon>
        <taxon>Neoteleostei</taxon>
        <taxon>Acanthomorphata</taxon>
        <taxon>Gobiaria</taxon>
        <taxon>Gobiiformes</taxon>
        <taxon>Gobioidei</taxon>
        <taxon>Gobiidae</taxon>
        <taxon>Gobiinae</taxon>
        <taxon>Knipowitschia</taxon>
    </lineage>
</organism>
<feature type="signal peptide" evidence="1">
    <location>
        <begin position="1"/>
        <end position="20"/>
    </location>
</feature>
<feature type="chain" id="PRO_5043382492" evidence="1">
    <location>
        <begin position="21"/>
        <end position="158"/>
    </location>
</feature>
<dbReference type="AlphaFoldDB" id="A0AAV2ITC6"/>
<evidence type="ECO:0000256" key="1">
    <source>
        <dbReference type="SAM" id="SignalP"/>
    </source>
</evidence>
<dbReference type="Proteomes" id="UP001497482">
    <property type="component" value="Chromosome 1"/>
</dbReference>
<gene>
    <name evidence="2" type="ORF">KC01_LOCUS897</name>
</gene>
<name>A0AAV2ITC6_KNICA</name>
<sequence length="158" mass="17141">MFLTMTMALTATVMIGFGHPFPLMNHSKLELESSIPVNASLWNKTLDTSNYTDVYMNNVTSNETETTSSQETVDRNETLVFMFSPDGCPLPTCLTVNLVSSLQTGDERAGKATDNIQTKVVFACSYSLCAVVELVDRLNEGGDEVAGHTARHSLGPGK</sequence>
<protein>
    <submittedName>
        <fullName evidence="2">Uncharacterized protein</fullName>
    </submittedName>
</protein>
<keyword evidence="3" id="KW-1185">Reference proteome</keyword>
<evidence type="ECO:0000313" key="3">
    <source>
        <dbReference type="Proteomes" id="UP001497482"/>
    </source>
</evidence>
<reference evidence="2 3" key="1">
    <citation type="submission" date="2024-04" db="EMBL/GenBank/DDBJ databases">
        <authorList>
            <person name="Waldvogel A.-M."/>
            <person name="Schoenle A."/>
        </authorList>
    </citation>
    <scope>NUCLEOTIDE SEQUENCE [LARGE SCALE GENOMIC DNA]</scope>
</reference>
<evidence type="ECO:0000313" key="2">
    <source>
        <dbReference type="EMBL" id="CAL1568235.1"/>
    </source>
</evidence>
<keyword evidence="1" id="KW-0732">Signal</keyword>
<accession>A0AAV2ITC6</accession>